<proteinExistence type="inferred from homology"/>
<keyword evidence="6" id="KW-0560">Oxidoreductase</keyword>
<dbReference type="GO" id="GO:0044550">
    <property type="term" value="P:secondary metabolite biosynthetic process"/>
    <property type="evidence" value="ECO:0007669"/>
    <property type="project" value="TreeGrafter"/>
</dbReference>
<dbReference type="PROSITE" id="PS00624">
    <property type="entry name" value="GMC_OXRED_2"/>
    <property type="match status" value="1"/>
</dbReference>
<comment type="similarity">
    <text evidence="1">Belongs to the GMC oxidoreductase family.</text>
</comment>
<dbReference type="Gene3D" id="3.30.560.10">
    <property type="entry name" value="Glucose Oxidase, domain 3"/>
    <property type="match status" value="1"/>
</dbReference>
<dbReference type="Proteomes" id="UP000001745">
    <property type="component" value="Unassembled WGS sequence"/>
</dbReference>
<feature type="binding site" evidence="3">
    <location>
        <begin position="600"/>
        <end position="601"/>
    </location>
    <ligand>
        <name>FAD</name>
        <dbReference type="ChEBI" id="CHEBI:57692"/>
    </ligand>
</feature>
<comment type="cofactor">
    <cofactor evidence="3">
        <name>FAD</name>
        <dbReference type="ChEBI" id="CHEBI:57692"/>
    </cofactor>
</comment>
<dbReference type="GeneID" id="8108546"/>
<dbReference type="OMA" id="HIGVSYL"/>
<dbReference type="RefSeq" id="XP_002339960.1">
    <property type="nucleotide sequence ID" value="XM_002339919.1"/>
</dbReference>
<dbReference type="PIRSF" id="PIRSF000137">
    <property type="entry name" value="Alcohol_oxidase"/>
    <property type="match status" value="1"/>
</dbReference>
<dbReference type="HOGENOM" id="CLU_002865_6_3_1"/>
<dbReference type="OrthoDB" id="269227at2759"/>
<dbReference type="PhylomeDB" id="B8LUA1"/>
<keyword evidence="3" id="KW-0285">Flavoprotein</keyword>
<dbReference type="Gene3D" id="3.50.50.60">
    <property type="entry name" value="FAD/NAD(P)-binding domain"/>
    <property type="match status" value="1"/>
</dbReference>
<dbReference type="InterPro" id="IPR000172">
    <property type="entry name" value="GMC_OxRdtase_N"/>
</dbReference>
<accession>B8LUA1</accession>
<dbReference type="InParanoid" id="B8LUA1"/>
<feature type="chain" id="PRO_5002877387" evidence="4">
    <location>
        <begin position="26"/>
        <end position="620"/>
    </location>
</feature>
<evidence type="ECO:0000256" key="2">
    <source>
        <dbReference type="ARBA" id="ARBA00023180"/>
    </source>
</evidence>
<dbReference type="InterPro" id="IPR007867">
    <property type="entry name" value="GMC_OxRtase_C"/>
</dbReference>
<feature type="signal peptide" evidence="4">
    <location>
        <begin position="1"/>
        <end position="25"/>
    </location>
</feature>
<dbReference type="Pfam" id="PF00732">
    <property type="entry name" value="GMC_oxred_N"/>
    <property type="match status" value="1"/>
</dbReference>
<dbReference type="EMBL" id="EQ962652">
    <property type="protein sequence ID" value="EED22573.1"/>
    <property type="molecule type" value="Genomic_DNA"/>
</dbReference>
<evidence type="ECO:0000313" key="6">
    <source>
        <dbReference type="EMBL" id="EED22573.1"/>
    </source>
</evidence>
<gene>
    <name evidence="6" type="ORF">TSTA_060650</name>
</gene>
<reference evidence="7" key="1">
    <citation type="journal article" date="2015" name="Genome Announc.">
        <title>Genome sequence of the AIDS-associated pathogen Penicillium marneffei (ATCC18224) and its near taxonomic relative Talaromyces stipitatus (ATCC10500).</title>
        <authorList>
            <person name="Nierman W.C."/>
            <person name="Fedorova-Abrams N.D."/>
            <person name="Andrianopoulos A."/>
        </authorList>
    </citation>
    <scope>NUCLEOTIDE SEQUENCE [LARGE SCALE GENOMIC DNA]</scope>
    <source>
        <strain evidence="7">ATCC 10500 / CBS 375.48 / QM 6759 / NRRL 1006</strain>
    </source>
</reference>
<dbReference type="PANTHER" id="PTHR11552:SF138">
    <property type="entry name" value="DEHYDROGENASE PKFF-RELATED"/>
    <property type="match status" value="1"/>
</dbReference>
<dbReference type="InterPro" id="IPR036188">
    <property type="entry name" value="FAD/NAD-bd_sf"/>
</dbReference>
<name>B8LUA1_TALSN</name>
<dbReference type="InterPro" id="IPR012132">
    <property type="entry name" value="GMC_OxRdtase"/>
</dbReference>
<keyword evidence="2" id="KW-0325">Glycoprotein</keyword>
<keyword evidence="7" id="KW-1185">Reference proteome</keyword>
<evidence type="ECO:0000313" key="7">
    <source>
        <dbReference type="Proteomes" id="UP000001745"/>
    </source>
</evidence>
<dbReference type="EC" id="1.1.99.1" evidence="6"/>
<dbReference type="PANTHER" id="PTHR11552">
    <property type="entry name" value="GLUCOSE-METHANOL-CHOLINE GMC OXIDOREDUCTASE"/>
    <property type="match status" value="1"/>
</dbReference>
<dbReference type="SUPFAM" id="SSF51905">
    <property type="entry name" value="FAD/NAD(P)-binding domain"/>
    <property type="match status" value="1"/>
</dbReference>
<dbReference type="SUPFAM" id="SSF54373">
    <property type="entry name" value="FAD-linked reductases, C-terminal domain"/>
    <property type="match status" value="1"/>
</dbReference>
<evidence type="ECO:0000259" key="5">
    <source>
        <dbReference type="PROSITE" id="PS00624"/>
    </source>
</evidence>
<dbReference type="AlphaFoldDB" id="B8LUA1"/>
<dbReference type="GO" id="GO:0050660">
    <property type="term" value="F:flavin adenine dinucleotide binding"/>
    <property type="evidence" value="ECO:0007669"/>
    <property type="project" value="InterPro"/>
</dbReference>
<dbReference type="Pfam" id="PF05199">
    <property type="entry name" value="GMC_oxred_C"/>
    <property type="match status" value="1"/>
</dbReference>
<dbReference type="eggNOG" id="KOG1238">
    <property type="taxonomic scope" value="Eukaryota"/>
</dbReference>
<dbReference type="VEuPathDB" id="FungiDB:TSTA_060650"/>
<feature type="domain" description="Glucose-methanol-choline oxidoreductase N-terminal" evidence="5">
    <location>
        <begin position="318"/>
        <end position="332"/>
    </location>
</feature>
<sequence length="620" mass="66728">MFSRISVIHLLAWQLLGSLVDTAAAQAIRNPGWNCTTTSNCNYDYVIVGGGTAGLVLANRLTEDAKVRVAVIEAGTFYESVTGNQSDIPGNDYVYNGKSAADTNPLVEWGFTTTPQAGVGDAIVHFTRGKTLGGCSALNYMSYMRGTKGTFDDKWANITGDSDWDYDGVSPYYLKSGNFTPPDMSKRAANTTPAYDPSTLGTTGPLDITYANFGQPFNTWIQKGLQAIGIAPRDGFTSGGLFGSSWLAATIDHTNGYRESSEKAFLDPILNRTNLVVYTTTMAEKILFNGKVAKGVAVSSGNSTYSLFADKEVIVSAGAFQSPQLLMVSGVGPAVILQEHGIKVIHDLPGVGQDMNDHIFFGIAYRVDVTTTTSLQYGNALEEAIQEFNTEQSGLLSNPGGDFGGYEKIPANYRANLSAQAQADLATFPADWPEFEYLPVPTWAGNFTYPGEGGPDDGYEYGSVQLGMVAPLSRGNISISSASTHDQPLINPAWLTHPTDIEVAITAFKRLRQLWATPVLQDHLVIGAEAYPGPQVQTDEQILDYIKVAFETISHPTSTCRMGQASDPMAVLDPRGRVYGVKNLRVVDASSFPVLPPGVPQGTVYMVAEKIADYIKNNTP</sequence>
<organism evidence="6 7">
    <name type="scientific">Talaromyces stipitatus (strain ATCC 10500 / CBS 375.48 / QM 6759 / NRRL 1006)</name>
    <name type="common">Penicillium stipitatum</name>
    <dbReference type="NCBI Taxonomy" id="441959"/>
    <lineage>
        <taxon>Eukaryota</taxon>
        <taxon>Fungi</taxon>
        <taxon>Dikarya</taxon>
        <taxon>Ascomycota</taxon>
        <taxon>Pezizomycotina</taxon>
        <taxon>Eurotiomycetes</taxon>
        <taxon>Eurotiomycetidae</taxon>
        <taxon>Eurotiales</taxon>
        <taxon>Trichocomaceae</taxon>
        <taxon>Talaromyces</taxon>
        <taxon>Talaromyces sect. Talaromyces</taxon>
    </lineage>
</organism>
<keyword evidence="4" id="KW-0732">Signal</keyword>
<protein>
    <submittedName>
        <fullName evidence="6">Choline dehydrogenase, putative</fullName>
        <ecNumber evidence="6">1.1.99.1</ecNumber>
    </submittedName>
</protein>
<evidence type="ECO:0000256" key="4">
    <source>
        <dbReference type="SAM" id="SignalP"/>
    </source>
</evidence>
<evidence type="ECO:0000256" key="3">
    <source>
        <dbReference type="PIRSR" id="PIRSR000137-2"/>
    </source>
</evidence>
<dbReference type="GO" id="GO:0008812">
    <property type="term" value="F:choline dehydrogenase activity"/>
    <property type="evidence" value="ECO:0007669"/>
    <property type="project" value="UniProtKB-EC"/>
</dbReference>
<keyword evidence="3" id="KW-0274">FAD</keyword>
<evidence type="ECO:0000256" key="1">
    <source>
        <dbReference type="ARBA" id="ARBA00010790"/>
    </source>
</evidence>
<dbReference type="STRING" id="441959.B8LUA1"/>